<dbReference type="GeneID" id="64062028"/>
<dbReference type="InterPro" id="IPR036397">
    <property type="entry name" value="RNaseH_sf"/>
</dbReference>
<dbReference type="PRINTS" id="PR00696">
    <property type="entry name" value="RSOLVASERUVC"/>
</dbReference>
<feature type="binding site" evidence="13">
    <location>
        <position position="11"/>
    </location>
    <ligand>
        <name>Mg(2+)</name>
        <dbReference type="ChEBI" id="CHEBI:18420"/>
        <label>1</label>
    </ligand>
</feature>
<keyword evidence="9 13" id="KW-0238">DNA-binding</keyword>
<dbReference type="GO" id="GO:0048476">
    <property type="term" value="C:Holliday junction resolvase complex"/>
    <property type="evidence" value="ECO:0007669"/>
    <property type="project" value="UniProtKB-UniRule"/>
</dbReference>
<dbReference type="NCBIfam" id="TIGR00228">
    <property type="entry name" value="ruvC"/>
    <property type="match status" value="1"/>
</dbReference>
<dbReference type="HOGENOM" id="CLU_091257_2_1_4"/>
<keyword evidence="6 13" id="KW-0227">DNA damage</keyword>
<keyword evidence="4 13" id="KW-0479">Metal-binding</keyword>
<dbReference type="Pfam" id="PF02075">
    <property type="entry name" value="RuvC"/>
    <property type="match status" value="1"/>
</dbReference>
<evidence type="ECO:0000313" key="15">
    <source>
        <dbReference type="EMBL" id="EPE01883.1"/>
    </source>
</evidence>
<evidence type="ECO:0000256" key="5">
    <source>
        <dbReference type="ARBA" id="ARBA00022759"/>
    </source>
</evidence>
<evidence type="ECO:0000256" key="9">
    <source>
        <dbReference type="ARBA" id="ARBA00023125"/>
    </source>
</evidence>
<dbReference type="eggNOG" id="COG0817">
    <property type="taxonomic scope" value="Bacteria"/>
</dbReference>
<dbReference type="EMBL" id="ATCF01000004">
    <property type="protein sequence ID" value="EPE01883.1"/>
    <property type="molecule type" value="Genomic_DNA"/>
</dbReference>
<evidence type="ECO:0000256" key="3">
    <source>
        <dbReference type="ARBA" id="ARBA00022722"/>
    </source>
</evidence>
<evidence type="ECO:0000256" key="8">
    <source>
        <dbReference type="ARBA" id="ARBA00022842"/>
    </source>
</evidence>
<keyword evidence="5 13" id="KW-0255">Endonuclease</keyword>
<organism evidence="15 16">
    <name type="scientific">Sutterella wadsworthensis HGA0223</name>
    <dbReference type="NCBI Taxonomy" id="1203554"/>
    <lineage>
        <taxon>Bacteria</taxon>
        <taxon>Pseudomonadati</taxon>
        <taxon>Pseudomonadota</taxon>
        <taxon>Betaproteobacteria</taxon>
        <taxon>Burkholderiales</taxon>
        <taxon>Sutterellaceae</taxon>
        <taxon>Sutterella</taxon>
    </lineage>
</organism>
<keyword evidence="3 13" id="KW-0540">Nuclease</keyword>
<dbReference type="EC" id="3.1.21.10" evidence="13 14"/>
<dbReference type="InterPro" id="IPR002176">
    <property type="entry name" value="X-over_junc_endoDNase_RuvC"/>
</dbReference>
<evidence type="ECO:0000256" key="12">
    <source>
        <dbReference type="ARBA" id="ARBA00029354"/>
    </source>
</evidence>
<keyword evidence="11 13" id="KW-0234">DNA repair</keyword>
<dbReference type="GO" id="GO:0006310">
    <property type="term" value="P:DNA recombination"/>
    <property type="evidence" value="ECO:0007669"/>
    <property type="project" value="UniProtKB-UniRule"/>
</dbReference>
<evidence type="ECO:0000313" key="16">
    <source>
        <dbReference type="Proteomes" id="UP000014400"/>
    </source>
</evidence>
<comment type="cofactor">
    <cofactor evidence="13">
        <name>Mg(2+)</name>
        <dbReference type="ChEBI" id="CHEBI:18420"/>
    </cofactor>
    <text evidence="13">Binds 2 Mg(2+) ion per subunit.</text>
</comment>
<evidence type="ECO:0000256" key="1">
    <source>
        <dbReference type="ARBA" id="ARBA00009518"/>
    </source>
</evidence>
<feature type="active site" evidence="13">
    <location>
        <position position="70"/>
    </location>
</feature>
<comment type="catalytic activity">
    <reaction evidence="12 13">
        <text>Endonucleolytic cleavage at a junction such as a reciprocal single-stranded crossover between two homologous DNA duplexes (Holliday junction).</text>
        <dbReference type="EC" id="3.1.21.10"/>
    </reaction>
</comment>
<feature type="active site" evidence="13">
    <location>
        <position position="142"/>
    </location>
</feature>
<dbReference type="RefSeq" id="WP_016473582.1">
    <property type="nucleotide sequence ID" value="NZ_KE150480.1"/>
</dbReference>
<sequence length="201" mass="21144">MAAAVRILGLDPGLNHTGWGIIDTTGAKSIWVASGVFDIPKGETAARLAHIAREIEAVIKTHLPTVAACERVFVNVNPQSTLLLGHARGAAICAASLAGLAVEEFTPSEIKQAVTGSGSADKKMIQAMVERLLPMPHHPRTDEADALACALCLASSLKLRALEKSGGTNRTYATARRGLGSYGRGARSAWTALVEKKDPKK</sequence>
<keyword evidence="16" id="KW-1185">Reference proteome</keyword>
<dbReference type="CDD" id="cd16962">
    <property type="entry name" value="RuvC"/>
    <property type="match status" value="1"/>
</dbReference>
<comment type="subcellular location">
    <subcellularLocation>
        <location evidence="13">Cytoplasm</location>
    </subcellularLocation>
</comment>
<gene>
    <name evidence="13" type="primary">ruvC</name>
    <name evidence="15" type="ORF">HMPREF1476_00114</name>
</gene>
<dbReference type="AlphaFoldDB" id="S3C6N0"/>
<dbReference type="GO" id="GO:0000287">
    <property type="term" value="F:magnesium ion binding"/>
    <property type="evidence" value="ECO:0007669"/>
    <property type="project" value="UniProtKB-UniRule"/>
</dbReference>
<keyword evidence="8 13" id="KW-0460">Magnesium</keyword>
<proteinExistence type="inferred from homology"/>
<dbReference type="HAMAP" id="MF_00034">
    <property type="entry name" value="RuvC"/>
    <property type="match status" value="1"/>
</dbReference>
<dbReference type="Proteomes" id="UP000014400">
    <property type="component" value="Unassembled WGS sequence"/>
</dbReference>
<dbReference type="Gene3D" id="3.30.420.10">
    <property type="entry name" value="Ribonuclease H-like superfamily/Ribonuclease H"/>
    <property type="match status" value="1"/>
</dbReference>
<dbReference type="GO" id="GO:0003677">
    <property type="term" value="F:DNA binding"/>
    <property type="evidence" value="ECO:0007669"/>
    <property type="project" value="UniProtKB-KW"/>
</dbReference>
<dbReference type="InterPro" id="IPR012337">
    <property type="entry name" value="RNaseH-like_sf"/>
</dbReference>
<dbReference type="FunFam" id="3.30.420.10:FF:000002">
    <property type="entry name" value="Crossover junction endodeoxyribonuclease RuvC"/>
    <property type="match status" value="1"/>
</dbReference>
<name>S3C6N0_9BURK</name>
<evidence type="ECO:0000256" key="14">
    <source>
        <dbReference type="NCBIfam" id="TIGR00228"/>
    </source>
</evidence>
<comment type="function">
    <text evidence="13">The RuvA-RuvB-RuvC complex processes Holliday junction (HJ) DNA during genetic recombination and DNA repair. Endonuclease that resolves HJ intermediates. Cleaves cruciform DNA by making single-stranded nicks across the HJ at symmetrical positions within the homologous arms, yielding a 5'-phosphate and a 3'-hydroxyl group; requires a central core of homology in the junction. The consensus cleavage sequence is 5'-(A/T)TT(C/G)-3'. Cleavage occurs on the 3'-side of the TT dinucleotide at the point of strand exchange. HJ branch migration catalyzed by RuvA-RuvB allows RuvC to scan DNA until it finds its consensus sequence, where it cleaves and resolves the cruciform DNA.</text>
</comment>
<feature type="binding site" evidence="13">
    <location>
        <position position="142"/>
    </location>
    <ligand>
        <name>Mg(2+)</name>
        <dbReference type="ChEBI" id="CHEBI:18420"/>
        <label>1</label>
    </ligand>
</feature>
<feature type="active site" evidence="13">
    <location>
        <position position="11"/>
    </location>
</feature>
<evidence type="ECO:0000256" key="11">
    <source>
        <dbReference type="ARBA" id="ARBA00023204"/>
    </source>
</evidence>
<feature type="binding site" evidence="13">
    <location>
        <position position="70"/>
    </location>
    <ligand>
        <name>Mg(2+)</name>
        <dbReference type="ChEBI" id="CHEBI:18420"/>
        <label>2</label>
    </ligand>
</feature>
<evidence type="ECO:0000256" key="7">
    <source>
        <dbReference type="ARBA" id="ARBA00022801"/>
    </source>
</evidence>
<dbReference type="GO" id="GO:0005737">
    <property type="term" value="C:cytoplasm"/>
    <property type="evidence" value="ECO:0007669"/>
    <property type="project" value="UniProtKB-SubCell"/>
</dbReference>
<evidence type="ECO:0000256" key="6">
    <source>
        <dbReference type="ARBA" id="ARBA00022763"/>
    </source>
</evidence>
<dbReference type="STRING" id="1203554.HMPREF1476_00114"/>
<dbReference type="GO" id="GO:0006281">
    <property type="term" value="P:DNA repair"/>
    <property type="evidence" value="ECO:0007669"/>
    <property type="project" value="UniProtKB-UniRule"/>
</dbReference>
<dbReference type="SUPFAM" id="SSF53098">
    <property type="entry name" value="Ribonuclease H-like"/>
    <property type="match status" value="1"/>
</dbReference>
<dbReference type="PANTHER" id="PTHR30194:SF3">
    <property type="entry name" value="CROSSOVER JUNCTION ENDODEOXYRIBONUCLEASE RUVC"/>
    <property type="match status" value="1"/>
</dbReference>
<evidence type="ECO:0000256" key="4">
    <source>
        <dbReference type="ARBA" id="ARBA00022723"/>
    </source>
</evidence>
<comment type="subunit">
    <text evidence="13">Homodimer which binds Holliday junction (HJ) DNA. The HJ becomes 2-fold symmetrical on binding to RuvC with unstacked arms; it has a different conformation from HJ DNA in complex with RuvA. In the full resolvosome a probable DNA-RuvA(4)-RuvB(12)-RuvC(2) complex forms which resolves the HJ.</text>
</comment>
<dbReference type="PANTHER" id="PTHR30194">
    <property type="entry name" value="CROSSOVER JUNCTION ENDODEOXYRIBONUCLEASE RUVC"/>
    <property type="match status" value="1"/>
</dbReference>
<evidence type="ECO:0000256" key="2">
    <source>
        <dbReference type="ARBA" id="ARBA00022490"/>
    </source>
</evidence>
<comment type="similarity">
    <text evidence="1 13">Belongs to the RuvC family.</text>
</comment>
<accession>S3C6N0</accession>
<evidence type="ECO:0000256" key="13">
    <source>
        <dbReference type="HAMAP-Rule" id="MF_00034"/>
    </source>
</evidence>
<comment type="caution">
    <text evidence="15">The sequence shown here is derived from an EMBL/GenBank/DDBJ whole genome shotgun (WGS) entry which is preliminary data.</text>
</comment>
<keyword evidence="7 13" id="KW-0378">Hydrolase</keyword>
<dbReference type="GO" id="GO:0008821">
    <property type="term" value="F:crossover junction DNA endonuclease activity"/>
    <property type="evidence" value="ECO:0007669"/>
    <property type="project" value="UniProtKB-UniRule"/>
</dbReference>
<protein>
    <recommendedName>
        <fullName evidence="13 14">Crossover junction endodeoxyribonuclease RuvC</fullName>
        <ecNumber evidence="13 14">3.1.21.10</ecNumber>
    </recommendedName>
    <alternativeName>
        <fullName evidence="13">Holliday junction nuclease RuvC</fullName>
    </alternativeName>
    <alternativeName>
        <fullName evidence="13">Holliday junction resolvase RuvC</fullName>
    </alternativeName>
</protein>
<keyword evidence="2 13" id="KW-0963">Cytoplasm</keyword>
<keyword evidence="10 13" id="KW-0233">DNA recombination</keyword>
<reference evidence="15 16" key="1">
    <citation type="submission" date="2013-04" db="EMBL/GenBank/DDBJ databases">
        <title>The Genome Sequence of Sutterella wadsworthensis HGA0223.</title>
        <authorList>
            <consortium name="The Broad Institute Genomics Platform"/>
            <person name="Earl A."/>
            <person name="Ward D."/>
            <person name="Feldgarden M."/>
            <person name="Gevers D."/>
            <person name="Schmidt T.M."/>
            <person name="Dover J."/>
            <person name="Dai D."/>
            <person name="Walker B."/>
            <person name="Young S."/>
            <person name="Zeng Q."/>
            <person name="Gargeya S."/>
            <person name="Fitzgerald M."/>
            <person name="Haas B."/>
            <person name="Abouelleil A."/>
            <person name="Allen A.W."/>
            <person name="Alvarado L."/>
            <person name="Arachchi H.M."/>
            <person name="Berlin A.M."/>
            <person name="Chapman S.B."/>
            <person name="Gainer-Dewar J."/>
            <person name="Goldberg J."/>
            <person name="Griggs A."/>
            <person name="Gujja S."/>
            <person name="Hansen M."/>
            <person name="Howarth C."/>
            <person name="Imamovic A."/>
            <person name="Ireland A."/>
            <person name="Larimer J."/>
            <person name="McCowan C."/>
            <person name="Murphy C."/>
            <person name="Pearson M."/>
            <person name="Poon T.W."/>
            <person name="Priest M."/>
            <person name="Roberts A."/>
            <person name="Saif S."/>
            <person name="Shea T."/>
            <person name="Sisk P."/>
            <person name="Sykes S."/>
            <person name="Wortman J."/>
            <person name="Nusbaum C."/>
            <person name="Birren B."/>
        </authorList>
    </citation>
    <scope>NUCLEOTIDE SEQUENCE [LARGE SCALE GENOMIC DNA]</scope>
    <source>
        <strain evidence="15 16">HGA0223</strain>
    </source>
</reference>
<dbReference type="PATRIC" id="fig|1203554.3.peg.105"/>
<evidence type="ECO:0000256" key="10">
    <source>
        <dbReference type="ARBA" id="ARBA00023172"/>
    </source>
</evidence>